<keyword evidence="7 8" id="KW-0472">Membrane</keyword>
<dbReference type="EMBL" id="VMHE01000014">
    <property type="protein sequence ID" value="TSJ63674.1"/>
    <property type="molecule type" value="Genomic_DNA"/>
</dbReference>
<evidence type="ECO:0000256" key="7">
    <source>
        <dbReference type="ARBA" id="ARBA00023136"/>
    </source>
</evidence>
<evidence type="ECO:0000256" key="6">
    <source>
        <dbReference type="ARBA" id="ARBA00022989"/>
    </source>
</evidence>
<evidence type="ECO:0000256" key="4">
    <source>
        <dbReference type="ARBA" id="ARBA00022475"/>
    </source>
</evidence>
<dbReference type="AlphaFoldDB" id="A0A556PH19"/>
<organism evidence="9 10">
    <name type="scientific">Allobacillus salarius</name>
    <dbReference type="NCBI Taxonomy" id="1955272"/>
    <lineage>
        <taxon>Bacteria</taxon>
        <taxon>Bacillati</taxon>
        <taxon>Bacillota</taxon>
        <taxon>Bacilli</taxon>
        <taxon>Bacillales</taxon>
        <taxon>Bacillaceae</taxon>
        <taxon>Allobacillus</taxon>
    </lineage>
</organism>
<feature type="transmembrane region" description="Helical" evidence="8">
    <location>
        <begin position="329"/>
        <end position="353"/>
    </location>
</feature>
<feature type="transmembrane region" description="Helical" evidence="8">
    <location>
        <begin position="254"/>
        <end position="272"/>
    </location>
</feature>
<keyword evidence="10" id="KW-1185">Reference proteome</keyword>
<comment type="subcellular location">
    <subcellularLocation>
        <location evidence="1">Cell membrane</location>
        <topology evidence="1">Multi-pass membrane protein</topology>
    </subcellularLocation>
</comment>
<evidence type="ECO:0000256" key="1">
    <source>
        <dbReference type="ARBA" id="ARBA00004651"/>
    </source>
</evidence>
<protein>
    <submittedName>
        <fullName evidence="9">BCCT family transporter</fullName>
    </submittedName>
</protein>
<evidence type="ECO:0000313" key="9">
    <source>
        <dbReference type="EMBL" id="TSJ63674.1"/>
    </source>
</evidence>
<dbReference type="PANTHER" id="PTHR30047:SF7">
    <property type="entry name" value="HIGH-AFFINITY CHOLINE TRANSPORT PROTEIN"/>
    <property type="match status" value="1"/>
</dbReference>
<dbReference type="GO" id="GO:0022857">
    <property type="term" value="F:transmembrane transporter activity"/>
    <property type="evidence" value="ECO:0007669"/>
    <property type="project" value="InterPro"/>
</dbReference>
<evidence type="ECO:0000313" key="10">
    <source>
        <dbReference type="Proteomes" id="UP000316425"/>
    </source>
</evidence>
<accession>A0A556PH19</accession>
<feature type="transmembrane region" description="Helical" evidence="8">
    <location>
        <begin position="211"/>
        <end position="234"/>
    </location>
</feature>
<feature type="transmembrane region" description="Helical" evidence="8">
    <location>
        <begin position="67"/>
        <end position="86"/>
    </location>
</feature>
<evidence type="ECO:0000256" key="3">
    <source>
        <dbReference type="ARBA" id="ARBA00022448"/>
    </source>
</evidence>
<dbReference type="Proteomes" id="UP000316425">
    <property type="component" value="Unassembled WGS sequence"/>
</dbReference>
<comment type="similarity">
    <text evidence="2">Belongs to the BCCT transporter (TC 2.A.15) family.</text>
</comment>
<dbReference type="InterPro" id="IPR000060">
    <property type="entry name" value="BCCT_transptr"/>
</dbReference>
<keyword evidence="5 8" id="KW-0812">Transmembrane</keyword>
<feature type="transmembrane region" description="Helical" evidence="8">
    <location>
        <begin position="487"/>
        <end position="508"/>
    </location>
</feature>
<feature type="transmembrane region" description="Helical" evidence="8">
    <location>
        <begin position="20"/>
        <end position="47"/>
    </location>
</feature>
<feature type="transmembrane region" description="Helical" evidence="8">
    <location>
        <begin position="462"/>
        <end position="481"/>
    </location>
</feature>
<feature type="transmembrane region" description="Helical" evidence="8">
    <location>
        <begin position="421"/>
        <end position="441"/>
    </location>
</feature>
<feature type="transmembrane region" description="Helical" evidence="8">
    <location>
        <begin position="107"/>
        <end position="126"/>
    </location>
</feature>
<comment type="caution">
    <text evidence="9">The sequence shown here is derived from an EMBL/GenBank/DDBJ whole genome shotgun (WGS) entry which is preliminary data.</text>
</comment>
<feature type="transmembrane region" description="Helical" evidence="8">
    <location>
        <begin position="163"/>
        <end position="182"/>
    </location>
</feature>
<dbReference type="GO" id="GO:0005886">
    <property type="term" value="C:plasma membrane"/>
    <property type="evidence" value="ECO:0007669"/>
    <property type="project" value="UniProtKB-SubCell"/>
</dbReference>
<dbReference type="OrthoDB" id="9775735at2"/>
<reference evidence="9 10" key="1">
    <citation type="submission" date="2019-07" db="EMBL/GenBank/DDBJ databases">
        <title>Allobacillus sp. nov. SKP isolated from shrimp paste of Euphausiacea.</title>
        <authorList>
            <person name="Kanchanasin P."/>
            <person name="Tanasupawat S."/>
            <person name="Shi W."/>
            <person name="Wu L."/>
            <person name="Ma J."/>
        </authorList>
    </citation>
    <scope>NUCLEOTIDE SEQUENCE [LARGE SCALE GENOMIC DNA]</scope>
    <source>
        <strain evidence="9 10">SKP4-8</strain>
    </source>
</reference>
<dbReference type="RefSeq" id="WP_144088958.1">
    <property type="nucleotide sequence ID" value="NZ_VMHE01000014.1"/>
</dbReference>
<keyword evidence="6 8" id="KW-1133">Transmembrane helix</keyword>
<dbReference type="PANTHER" id="PTHR30047">
    <property type="entry name" value="HIGH-AFFINITY CHOLINE TRANSPORT PROTEIN-RELATED"/>
    <property type="match status" value="1"/>
</dbReference>
<proteinExistence type="inferred from homology"/>
<evidence type="ECO:0000256" key="8">
    <source>
        <dbReference type="SAM" id="Phobius"/>
    </source>
</evidence>
<feature type="transmembrane region" description="Helical" evidence="8">
    <location>
        <begin position="284"/>
        <end position="309"/>
    </location>
</feature>
<gene>
    <name evidence="9" type="ORF">FPQ13_08740</name>
</gene>
<evidence type="ECO:0000256" key="5">
    <source>
        <dbReference type="ARBA" id="ARBA00022692"/>
    </source>
</evidence>
<sequence length="540" mass="59319">MAKEKKTTQFTKKKYYTDEYLGTGVQWGSFIISGGFLLLFVILAFFIPDNMSSWVNNSFDFSAKYFGLYWQLLVFATFIVGLILMFSRYGRVKLGLVDSPLYSNFRWVAMILTTLLAAGGVFWAAGEPMAHFLNTPPLFADGELTEWDKAIIGLSQSFLHWGFNAWAILGTTATIVLMYAHYHKGMPLKPRTILYPIFGDKLFKRNHVVGILADVTSAVAVAAGTVGAIGFLGLQASYAAEQIFGLPNTLATQITFIVILIAIATVSAITGVDKGIQILSRFNVGFAVLLMIVILIIGPTMFIFDAFVSAEAFQISNYLMMSLTRGDPAWLAGWTVFFWGWFIGYAPMMAIFITRISRGRTIRELILAVGILAPIVSNIWFTVLGGTGIFFETKNPGIISEPLNNSGQEAAVMAILEQMPFTSILAFSFLIITIIFVATTTDSMAYASAVSVTGNDNPKTSVRVFWALIFGATAVALLAMGQSNVGMFQNFIVASAVPVSFLMLPPVWDSVKIAKELAVEQGIKGKKEYSFEEDDNYPHV</sequence>
<dbReference type="Pfam" id="PF02028">
    <property type="entry name" value="BCCT"/>
    <property type="match status" value="1"/>
</dbReference>
<keyword evidence="4" id="KW-1003">Cell membrane</keyword>
<evidence type="ECO:0000256" key="2">
    <source>
        <dbReference type="ARBA" id="ARBA00005658"/>
    </source>
</evidence>
<name>A0A556PH19_9BACI</name>
<keyword evidence="3" id="KW-0813">Transport</keyword>
<feature type="transmembrane region" description="Helical" evidence="8">
    <location>
        <begin position="365"/>
        <end position="391"/>
    </location>
</feature>